<dbReference type="EMBL" id="GISG01007690">
    <property type="protein sequence ID" value="MBA4615494.1"/>
    <property type="molecule type" value="Transcribed_RNA"/>
</dbReference>
<keyword evidence="1" id="KW-1133">Transmembrane helix</keyword>
<name>A0A7C8YD44_OPUST</name>
<keyword evidence="1" id="KW-0472">Membrane</keyword>
<evidence type="ECO:0000313" key="2">
    <source>
        <dbReference type="EMBL" id="MBA4615494.1"/>
    </source>
</evidence>
<proteinExistence type="predicted"/>
<reference evidence="2" key="1">
    <citation type="journal article" date="2013" name="J. Plant Res.">
        <title>Effect of fungi and light on seed germination of three Opuntia species from semiarid lands of central Mexico.</title>
        <authorList>
            <person name="Delgado-Sanchez P."/>
            <person name="Jimenez-Bremont J.F."/>
            <person name="Guerrero-Gonzalez Mde L."/>
            <person name="Flores J."/>
        </authorList>
    </citation>
    <scope>NUCLEOTIDE SEQUENCE</scope>
    <source>
        <tissue evidence="2">Cladode</tissue>
    </source>
</reference>
<evidence type="ECO:0000256" key="1">
    <source>
        <dbReference type="SAM" id="Phobius"/>
    </source>
</evidence>
<reference evidence="2" key="2">
    <citation type="submission" date="2020-07" db="EMBL/GenBank/DDBJ databases">
        <authorList>
            <person name="Vera ALvarez R."/>
            <person name="Arias-Moreno D.M."/>
            <person name="Jimenez-Jacinto V."/>
            <person name="Jimenez-Bremont J.F."/>
            <person name="Swaminathan K."/>
            <person name="Moose S.P."/>
            <person name="Guerrero-Gonzalez M.L."/>
            <person name="Marino-Ramirez L."/>
            <person name="Landsman D."/>
            <person name="Rodriguez-Kessler M."/>
            <person name="Delgado-Sanchez P."/>
        </authorList>
    </citation>
    <scope>NUCLEOTIDE SEQUENCE</scope>
    <source>
        <tissue evidence="2">Cladode</tissue>
    </source>
</reference>
<evidence type="ECO:0008006" key="3">
    <source>
        <dbReference type="Google" id="ProtNLM"/>
    </source>
</evidence>
<accession>A0A7C8YD44</accession>
<protein>
    <recommendedName>
        <fullName evidence="3">Peptidase A1 domain-containing protein</fullName>
    </recommendedName>
</protein>
<dbReference type="AlphaFoldDB" id="A0A7C8YD44"/>
<keyword evidence="1" id="KW-0812">Transmembrane</keyword>
<organism evidence="2">
    <name type="scientific">Opuntia streptacantha</name>
    <name type="common">Prickly pear cactus</name>
    <name type="synonym">Opuntia cardona</name>
    <dbReference type="NCBI Taxonomy" id="393608"/>
    <lineage>
        <taxon>Eukaryota</taxon>
        <taxon>Viridiplantae</taxon>
        <taxon>Streptophyta</taxon>
        <taxon>Embryophyta</taxon>
        <taxon>Tracheophyta</taxon>
        <taxon>Spermatophyta</taxon>
        <taxon>Magnoliopsida</taxon>
        <taxon>eudicotyledons</taxon>
        <taxon>Gunneridae</taxon>
        <taxon>Pentapetalae</taxon>
        <taxon>Caryophyllales</taxon>
        <taxon>Cactineae</taxon>
        <taxon>Cactaceae</taxon>
        <taxon>Opuntioideae</taxon>
        <taxon>Opuntia</taxon>
    </lineage>
</organism>
<sequence length="116" mass="13612">MTLSEQSTYFILLLKIDSHFVSFSSLPENFMTGYNVVFDRERMVLGWKASDCKFPSCCINYFLILPLKKKKKKKKKPFLSLYTCRLFHLFPLFLSAFPYFFGAGGRLHRIGMTLFI</sequence>
<feature type="transmembrane region" description="Helical" evidence="1">
    <location>
        <begin position="78"/>
        <end position="101"/>
    </location>
</feature>